<name>A0A915JNQ5_ROMCU</name>
<protein>
    <submittedName>
        <fullName evidence="2">Uncharacterized protein</fullName>
    </submittedName>
</protein>
<dbReference type="AlphaFoldDB" id="A0A915JNQ5"/>
<dbReference type="Proteomes" id="UP000887565">
    <property type="component" value="Unplaced"/>
</dbReference>
<evidence type="ECO:0000313" key="1">
    <source>
        <dbReference type="Proteomes" id="UP000887565"/>
    </source>
</evidence>
<sequence>MASPSNTDSALVEVQEFEEWYRQNEKDGDQLPYLERAYRHKNEGVCLDFGFLTDEKAFTIRSCSHYPKSCILSIESPLARYYNTCSAVNKVCDALYRHSILNRIVISGVEIWLKIFGMID</sequence>
<keyword evidence="1" id="KW-1185">Reference proteome</keyword>
<reference evidence="2" key="1">
    <citation type="submission" date="2022-11" db="UniProtKB">
        <authorList>
            <consortium name="WormBaseParasite"/>
        </authorList>
    </citation>
    <scope>IDENTIFICATION</scope>
</reference>
<dbReference type="WBParaSite" id="nRc.2.0.1.t27835-RA">
    <property type="protein sequence ID" value="nRc.2.0.1.t27835-RA"/>
    <property type="gene ID" value="nRc.2.0.1.g27835"/>
</dbReference>
<proteinExistence type="predicted"/>
<accession>A0A915JNQ5</accession>
<organism evidence="1 2">
    <name type="scientific">Romanomermis culicivorax</name>
    <name type="common">Nematode worm</name>
    <dbReference type="NCBI Taxonomy" id="13658"/>
    <lineage>
        <taxon>Eukaryota</taxon>
        <taxon>Metazoa</taxon>
        <taxon>Ecdysozoa</taxon>
        <taxon>Nematoda</taxon>
        <taxon>Enoplea</taxon>
        <taxon>Dorylaimia</taxon>
        <taxon>Mermithida</taxon>
        <taxon>Mermithoidea</taxon>
        <taxon>Mermithidae</taxon>
        <taxon>Romanomermis</taxon>
    </lineage>
</organism>
<evidence type="ECO:0000313" key="2">
    <source>
        <dbReference type="WBParaSite" id="nRc.2.0.1.t27835-RA"/>
    </source>
</evidence>